<keyword evidence="3" id="KW-1185">Reference proteome</keyword>
<dbReference type="Proteomes" id="UP000234331">
    <property type="component" value="Unassembled WGS sequence"/>
</dbReference>
<name>A0A2I2KP33_9ACTN</name>
<sequence>MISALEADLVTRHPVTLSADPGRVIAKLFLPGEEGNEAHSRAAGIVDRVLALPESEVSRLVAGLLAVFAPRHWDYSDILARHAAVVESRVRAPATAPPSPPPTLLTSTSNSPSSASAASTSRAGPSAAPRSLSSGVTVRAAATTRIPSPVSAATVVRRGQRGIHDRQQNVWRGGEVSAHLVRCDSATTISLAGTTPMRPGGWDCRSPGPRTASSRASLALATAVCALTWAAAAVRTPPR</sequence>
<reference evidence="2 3" key="1">
    <citation type="submission" date="2017-06" db="EMBL/GenBank/DDBJ databases">
        <authorList>
            <person name="Kim H.J."/>
            <person name="Triplett B.A."/>
        </authorList>
    </citation>
    <scope>NUCLEOTIDE SEQUENCE [LARGE SCALE GENOMIC DNA]</scope>
    <source>
        <strain evidence="2">FRACA_ARgP5</strain>
    </source>
</reference>
<dbReference type="EMBL" id="FZMO01000101">
    <property type="protein sequence ID" value="SNQ47424.1"/>
    <property type="molecule type" value="Genomic_DNA"/>
</dbReference>
<evidence type="ECO:0000313" key="3">
    <source>
        <dbReference type="Proteomes" id="UP000234331"/>
    </source>
</evidence>
<accession>A0A2I2KP33</accession>
<evidence type="ECO:0000313" key="2">
    <source>
        <dbReference type="EMBL" id="SNQ47424.1"/>
    </source>
</evidence>
<feature type="compositionally biased region" description="Low complexity" evidence="1">
    <location>
        <begin position="104"/>
        <end position="134"/>
    </location>
</feature>
<evidence type="ECO:0000256" key="1">
    <source>
        <dbReference type="SAM" id="MobiDB-lite"/>
    </source>
</evidence>
<dbReference type="AlphaFoldDB" id="A0A2I2KP33"/>
<protein>
    <submittedName>
        <fullName evidence="2">Uncharacterized protein</fullName>
    </submittedName>
</protein>
<proteinExistence type="predicted"/>
<organism evidence="2 3">
    <name type="scientific">Frankia canadensis</name>
    <dbReference type="NCBI Taxonomy" id="1836972"/>
    <lineage>
        <taxon>Bacteria</taxon>
        <taxon>Bacillati</taxon>
        <taxon>Actinomycetota</taxon>
        <taxon>Actinomycetes</taxon>
        <taxon>Frankiales</taxon>
        <taxon>Frankiaceae</taxon>
        <taxon>Frankia</taxon>
    </lineage>
</organism>
<feature type="region of interest" description="Disordered" evidence="1">
    <location>
        <begin position="91"/>
        <end position="140"/>
    </location>
</feature>
<gene>
    <name evidence="2" type="ORF">FRACA_190003</name>
</gene>